<organism evidence="1 2">
    <name type="scientific">Sphingobium fluviale</name>
    <dbReference type="NCBI Taxonomy" id="2506423"/>
    <lineage>
        <taxon>Bacteria</taxon>
        <taxon>Pseudomonadati</taxon>
        <taxon>Pseudomonadota</taxon>
        <taxon>Alphaproteobacteria</taxon>
        <taxon>Sphingomonadales</taxon>
        <taxon>Sphingomonadaceae</taxon>
        <taxon>Sphingobium</taxon>
    </lineage>
</organism>
<name>A0A4Q1KET6_9SPHN</name>
<sequence length="194" mass="21532">MRIIMMNSRHLGIFSLEGIMTFSKRIGMVGLVALISATGAVHATAQIPMPPPPMPIITSAPLSPSTRQEPQPIHTVRLILIQRGQTIMNQPIRIGGRANSNLSISEPAAGEEILCPPGTFHQPNTQQINIVITPSRYGARKNHYTINIRYSRPEGPVDCTNNAERSINLQQTFEWTGKPIDFRISDDFQVRLTQ</sequence>
<reference evidence="2" key="1">
    <citation type="submission" date="2019-01" db="EMBL/GenBank/DDBJ databases">
        <title>Cytophagaceae bacterium strain CAR-16.</title>
        <authorList>
            <person name="Chen W.-M."/>
        </authorList>
    </citation>
    <scope>NUCLEOTIDE SEQUENCE [LARGE SCALE GENOMIC DNA]</scope>
    <source>
        <strain evidence="2">CHR27</strain>
    </source>
</reference>
<keyword evidence="2" id="KW-1185">Reference proteome</keyword>
<evidence type="ECO:0000313" key="2">
    <source>
        <dbReference type="Proteomes" id="UP000290958"/>
    </source>
</evidence>
<comment type="caution">
    <text evidence="1">The sequence shown here is derived from an EMBL/GenBank/DDBJ whole genome shotgun (WGS) entry which is preliminary data.</text>
</comment>
<accession>A0A4Q1KET6</accession>
<evidence type="ECO:0000313" key="1">
    <source>
        <dbReference type="EMBL" id="RXR27266.1"/>
    </source>
</evidence>
<dbReference type="EMBL" id="SBKP01000013">
    <property type="protein sequence ID" value="RXR27266.1"/>
    <property type="molecule type" value="Genomic_DNA"/>
</dbReference>
<gene>
    <name evidence="1" type="ORF">EQG66_12415</name>
</gene>
<protein>
    <submittedName>
        <fullName evidence="1">Uncharacterized protein</fullName>
    </submittedName>
</protein>
<dbReference type="AlphaFoldDB" id="A0A4Q1KET6"/>
<proteinExistence type="predicted"/>
<dbReference type="Proteomes" id="UP000290958">
    <property type="component" value="Unassembled WGS sequence"/>
</dbReference>
<dbReference type="RefSeq" id="WP_129404909.1">
    <property type="nucleotide sequence ID" value="NZ_SBKP01000013.1"/>
</dbReference>